<feature type="transmembrane region" description="Helical" evidence="8">
    <location>
        <begin position="222"/>
        <end position="239"/>
    </location>
</feature>
<keyword evidence="6 8" id="KW-1133">Transmembrane helix</keyword>
<feature type="transmembrane region" description="Helical" evidence="8">
    <location>
        <begin position="42"/>
        <end position="59"/>
    </location>
</feature>
<keyword evidence="5 8" id="KW-0812">Transmembrane</keyword>
<reference evidence="9" key="1">
    <citation type="journal article" date="2014" name="Int. J. Syst. Evol. Microbiol.">
        <title>Complete genome sequence of Corynebacterium casei LMG S-19264T (=DSM 44701T), isolated from a smear-ripened cheese.</title>
        <authorList>
            <consortium name="US DOE Joint Genome Institute (JGI-PGF)"/>
            <person name="Walter F."/>
            <person name="Albersmeier A."/>
            <person name="Kalinowski J."/>
            <person name="Ruckert C."/>
        </authorList>
    </citation>
    <scope>NUCLEOTIDE SEQUENCE</scope>
    <source>
        <strain evidence="9">CGMCC 1.15758</strain>
    </source>
</reference>
<keyword evidence="7 8" id="KW-0472">Membrane</keyword>
<dbReference type="GO" id="GO:0005886">
    <property type="term" value="C:plasma membrane"/>
    <property type="evidence" value="ECO:0007669"/>
    <property type="project" value="UniProtKB-SubCell"/>
</dbReference>
<dbReference type="Pfam" id="PF01594">
    <property type="entry name" value="AI-2E_transport"/>
    <property type="match status" value="1"/>
</dbReference>
<keyword evidence="10" id="KW-1185">Reference proteome</keyword>
<evidence type="ECO:0000256" key="8">
    <source>
        <dbReference type="SAM" id="Phobius"/>
    </source>
</evidence>
<feature type="transmembrane region" description="Helical" evidence="8">
    <location>
        <begin position="283"/>
        <end position="306"/>
    </location>
</feature>
<feature type="transmembrane region" description="Helical" evidence="8">
    <location>
        <begin position="20"/>
        <end position="36"/>
    </location>
</feature>
<keyword evidence="3" id="KW-0813">Transport</keyword>
<dbReference type="PANTHER" id="PTHR21716">
    <property type="entry name" value="TRANSMEMBRANE PROTEIN"/>
    <property type="match status" value="1"/>
</dbReference>
<dbReference type="InterPro" id="IPR002549">
    <property type="entry name" value="AI-2E-like"/>
</dbReference>
<feature type="transmembrane region" description="Helical" evidence="8">
    <location>
        <begin position="164"/>
        <end position="182"/>
    </location>
</feature>
<dbReference type="PANTHER" id="PTHR21716:SF53">
    <property type="entry name" value="PERMEASE PERM-RELATED"/>
    <property type="match status" value="1"/>
</dbReference>
<comment type="similarity">
    <text evidence="2">Belongs to the autoinducer-2 exporter (AI-2E) (TC 2.A.86) family.</text>
</comment>
<dbReference type="GO" id="GO:0055085">
    <property type="term" value="P:transmembrane transport"/>
    <property type="evidence" value="ECO:0007669"/>
    <property type="project" value="TreeGrafter"/>
</dbReference>
<protein>
    <submittedName>
        <fullName evidence="9">AI-2E family transporter</fullName>
    </submittedName>
</protein>
<evidence type="ECO:0000256" key="3">
    <source>
        <dbReference type="ARBA" id="ARBA00022448"/>
    </source>
</evidence>
<dbReference type="RefSeq" id="WP_117002613.1">
    <property type="nucleotide sequence ID" value="NZ_BMJS01000014.1"/>
</dbReference>
<evidence type="ECO:0000256" key="5">
    <source>
        <dbReference type="ARBA" id="ARBA00022692"/>
    </source>
</evidence>
<accession>A0A8J2Z4T0</accession>
<evidence type="ECO:0000313" key="9">
    <source>
        <dbReference type="EMBL" id="GGF98186.1"/>
    </source>
</evidence>
<organism evidence="9 10">
    <name type="scientific">Cysteiniphilum litorale</name>
    <dbReference type="NCBI Taxonomy" id="2056700"/>
    <lineage>
        <taxon>Bacteria</taxon>
        <taxon>Pseudomonadati</taxon>
        <taxon>Pseudomonadota</taxon>
        <taxon>Gammaproteobacteria</taxon>
        <taxon>Thiotrichales</taxon>
        <taxon>Fastidiosibacteraceae</taxon>
        <taxon>Cysteiniphilum</taxon>
    </lineage>
</organism>
<name>A0A8J2Z4T0_9GAMM</name>
<evidence type="ECO:0000256" key="4">
    <source>
        <dbReference type="ARBA" id="ARBA00022475"/>
    </source>
</evidence>
<feature type="transmembrane region" description="Helical" evidence="8">
    <location>
        <begin position="318"/>
        <end position="343"/>
    </location>
</feature>
<keyword evidence="4" id="KW-1003">Cell membrane</keyword>
<evidence type="ECO:0000256" key="1">
    <source>
        <dbReference type="ARBA" id="ARBA00004651"/>
    </source>
</evidence>
<proteinExistence type="inferred from homology"/>
<evidence type="ECO:0000256" key="2">
    <source>
        <dbReference type="ARBA" id="ARBA00009773"/>
    </source>
</evidence>
<evidence type="ECO:0000256" key="7">
    <source>
        <dbReference type="ARBA" id="ARBA00023136"/>
    </source>
</evidence>
<dbReference type="EMBL" id="BMJS01000014">
    <property type="protein sequence ID" value="GGF98186.1"/>
    <property type="molecule type" value="Genomic_DNA"/>
</dbReference>
<gene>
    <name evidence="9" type="primary">perM</name>
    <name evidence="9" type="ORF">GCM10010995_14260</name>
</gene>
<dbReference type="Proteomes" id="UP000636949">
    <property type="component" value="Unassembled WGS sequence"/>
</dbReference>
<dbReference type="OrthoDB" id="5562213at2"/>
<comment type="caution">
    <text evidence="9">The sequence shown here is derived from an EMBL/GenBank/DDBJ whole genome shotgun (WGS) entry which is preliminary data.</text>
</comment>
<feature type="transmembrane region" description="Helical" evidence="8">
    <location>
        <begin position="71"/>
        <end position="93"/>
    </location>
</feature>
<evidence type="ECO:0000256" key="6">
    <source>
        <dbReference type="ARBA" id="ARBA00022989"/>
    </source>
</evidence>
<dbReference type="AlphaFoldDB" id="A0A8J2Z4T0"/>
<sequence>MIKYLRQWYQKKFDSNEPAVFIVVTVIAVLIINFFGDLLAPILAGVIIAYLLEAVVAFLSKVLKLNRNIAVYIVFLIFIALVIMLLLFVLPALMHQAGQFVQSIPQQINNLHASLLELSKKYPTIITPEQIKDAVSTISNIKMDKIAGIGQYLLKFSLASLSSIFTWLVYLFIVPLLAFFFLKDKNRIGKWFVNMLPKERGALEEVWADVRPQLGNYVKGKTIECLIVTVVTYIGFIVFGLNYSLLLAICVGLSVFIPYIGMVIVTIPVVLIGISQFGFSSELFYMLLVYLIIQGLDGNLLVPLLYSEALSLHPVAVIAAVLIFGGIWGFWGLFFAIPLAALINSGVKMWTRRNINNKKPKEA</sequence>
<evidence type="ECO:0000313" key="10">
    <source>
        <dbReference type="Proteomes" id="UP000636949"/>
    </source>
</evidence>
<comment type="subcellular location">
    <subcellularLocation>
        <location evidence="1">Cell membrane</location>
        <topology evidence="1">Multi-pass membrane protein</topology>
    </subcellularLocation>
</comment>
<feature type="transmembrane region" description="Helical" evidence="8">
    <location>
        <begin position="245"/>
        <end position="271"/>
    </location>
</feature>
<reference evidence="9" key="2">
    <citation type="submission" date="2020-09" db="EMBL/GenBank/DDBJ databases">
        <authorList>
            <person name="Sun Q."/>
            <person name="Zhou Y."/>
        </authorList>
    </citation>
    <scope>NUCLEOTIDE SEQUENCE</scope>
    <source>
        <strain evidence="9">CGMCC 1.15758</strain>
    </source>
</reference>